<reference evidence="11 12" key="2">
    <citation type="submission" date="2020-05" db="EMBL/GenBank/DDBJ databases">
        <title>Draft genome sequence of Desulfovibrio sp. strainFSS-1.</title>
        <authorList>
            <person name="Shimoshige H."/>
            <person name="Kobayashi H."/>
            <person name="Maekawa T."/>
        </authorList>
    </citation>
    <scope>NUCLEOTIDE SEQUENCE [LARGE SCALE GENOMIC DNA]</scope>
    <source>
        <strain evidence="11 12">SIID29052-01</strain>
    </source>
</reference>
<dbReference type="PROSITE" id="PS50828">
    <property type="entry name" value="SMR"/>
    <property type="match status" value="1"/>
</dbReference>
<evidence type="ECO:0000313" key="12">
    <source>
        <dbReference type="Proteomes" id="UP000494245"/>
    </source>
</evidence>
<name>A0A6V8LR64_9BACT</name>
<comment type="function">
    <text evidence="7">Endonuclease that is involved in the suppression of homologous recombination and thus may have a key role in the control of bacterial genetic diversity.</text>
</comment>
<dbReference type="GO" id="GO:0045910">
    <property type="term" value="P:negative regulation of DNA recombination"/>
    <property type="evidence" value="ECO:0007669"/>
    <property type="project" value="InterPro"/>
</dbReference>
<dbReference type="GO" id="GO:0004519">
    <property type="term" value="F:endonuclease activity"/>
    <property type="evidence" value="ECO:0007669"/>
    <property type="project" value="UniProtKB-UniRule"/>
</dbReference>
<dbReference type="SUPFAM" id="SSF160443">
    <property type="entry name" value="SMR domain-like"/>
    <property type="match status" value="1"/>
</dbReference>
<dbReference type="GO" id="GO:0043023">
    <property type="term" value="F:ribosomal large subunit binding"/>
    <property type="evidence" value="ECO:0007669"/>
    <property type="project" value="UniProtKB-UniRule"/>
</dbReference>
<evidence type="ECO:0000256" key="1">
    <source>
        <dbReference type="ARBA" id="ARBA00022730"/>
    </source>
</evidence>
<feature type="coiled-coil region" evidence="8">
    <location>
        <begin position="229"/>
        <end position="256"/>
    </location>
</feature>
<feature type="compositionally biased region" description="Low complexity" evidence="9">
    <location>
        <begin position="675"/>
        <end position="689"/>
    </location>
</feature>
<dbReference type="InterPro" id="IPR036063">
    <property type="entry name" value="Smr_dom_sf"/>
</dbReference>
<evidence type="ECO:0000256" key="2">
    <source>
        <dbReference type="ARBA" id="ARBA00022741"/>
    </source>
</evidence>
<dbReference type="Proteomes" id="UP000494245">
    <property type="component" value="Unassembled WGS sequence"/>
</dbReference>
<dbReference type="SUPFAM" id="SSF52540">
    <property type="entry name" value="P-loop containing nucleoside triphosphate hydrolases"/>
    <property type="match status" value="1"/>
</dbReference>
<dbReference type="GO" id="GO:0016887">
    <property type="term" value="F:ATP hydrolysis activity"/>
    <property type="evidence" value="ECO:0007669"/>
    <property type="project" value="InterPro"/>
</dbReference>
<dbReference type="EC" id="3.6.4.-" evidence="7"/>
<dbReference type="GO" id="GO:0019843">
    <property type="term" value="F:rRNA binding"/>
    <property type="evidence" value="ECO:0007669"/>
    <property type="project" value="UniProtKB-UniRule"/>
</dbReference>
<dbReference type="HAMAP" id="MF_00092">
    <property type="entry name" value="MutS2"/>
    <property type="match status" value="1"/>
</dbReference>
<evidence type="ECO:0000256" key="6">
    <source>
        <dbReference type="ARBA" id="ARBA00023125"/>
    </source>
</evidence>
<organism evidence="11 12">
    <name type="scientific">Fundidesulfovibrio magnetotacticus</name>
    <dbReference type="NCBI Taxonomy" id="2730080"/>
    <lineage>
        <taxon>Bacteria</taxon>
        <taxon>Pseudomonadati</taxon>
        <taxon>Thermodesulfobacteriota</taxon>
        <taxon>Desulfovibrionia</taxon>
        <taxon>Desulfovibrionales</taxon>
        <taxon>Desulfovibrionaceae</taxon>
        <taxon>Fundidesulfovibrio</taxon>
    </lineage>
</organism>
<proteinExistence type="inferred from homology"/>
<evidence type="ECO:0000256" key="4">
    <source>
        <dbReference type="ARBA" id="ARBA00022840"/>
    </source>
</evidence>
<keyword evidence="6 7" id="KW-0238">DNA-binding</keyword>
<dbReference type="GO" id="GO:0006298">
    <property type="term" value="P:mismatch repair"/>
    <property type="evidence" value="ECO:0007669"/>
    <property type="project" value="InterPro"/>
</dbReference>
<dbReference type="InterPro" id="IPR027417">
    <property type="entry name" value="P-loop_NTPase"/>
</dbReference>
<sequence length="785" mass="85700">MHSRALIQLEFNKVLAHLARLAVSEPGADACLAVAPMEDPAELFRAQELLRQARACAQETGLRSRAFPSLEGVLRYLGQAHRVLDADGLWAVREALDAAHALREHFSGSQDPVRWQLLAETALEAPWPQRLHQALKRCLARDGGLRDEASPELFSVRQEIRRIHQRCTSQVKDFVSKEGLTVYLQDDFMTISSDRYVLPLKTNFKGRVQGIIHDYSQTGETCYVEPLFLVEVNNRLQELKREEREEEQKVLAFLTDLARQEEDALRAAYSLAVEFDVLLAKAELASLLDGHAPEVGGEGSVELFAARHPLLALADPRKARPVDILLKPEQRALIISGANAAGKTVCLKTLGLTALMALAGLPAACREGSRIPFWSAVHVFMGDEQSLEDHLSTFTAQISHLSAVWGELGSHCLVLLDEFGAGTDPAQGAALAQAVVDKLLEKGAFAAAATHFPALKAYGLTKPGARSASMLFDPSSKKPLYVLAYDQVGASVALDVARDCGLDDAVLEQAQKYLLLGGEDSGRLFERLNELALEREREIQTLAKEKLKLEERRRKLAETFEKERGRLLEELRQQARVILRQAEQEKIGRKQALKDLAETRRAVESLGREEAAVQAPAAPAWSWEDALPGARVRLKGWDKAGVVREKDDKRRALKVDMGGVSLWAAFEDVSPQAAASAPPAAAKPRAASAQTQEAGRQEAPSGPSGPAMVVDLRGLRADAALSELGSALDKAILRGVGSLEVVHGRGTGALRREVHAFLKDFPAVASFALANEERGGDGMTMVELK</sequence>
<dbReference type="PIRSF" id="PIRSF005814">
    <property type="entry name" value="MutS_YshD"/>
    <property type="match status" value="1"/>
</dbReference>
<comment type="subunit">
    <text evidence="7">Homodimer. Binds to stalled ribosomes, contacting rRNA.</text>
</comment>
<dbReference type="InterPro" id="IPR000432">
    <property type="entry name" value="DNA_mismatch_repair_MutS_C"/>
</dbReference>
<reference evidence="11 12" key="1">
    <citation type="submission" date="2020-04" db="EMBL/GenBank/DDBJ databases">
        <authorList>
            <consortium name="Desulfovibrio sp. FSS-1 genome sequencing consortium"/>
            <person name="Shimoshige H."/>
            <person name="Kobayashi H."/>
            <person name="Maekawa T."/>
        </authorList>
    </citation>
    <scope>NUCLEOTIDE SEQUENCE [LARGE SCALE GENOMIC DNA]</scope>
    <source>
        <strain evidence="11 12">SIID29052-01</strain>
    </source>
</reference>
<dbReference type="SMART" id="SM00533">
    <property type="entry name" value="MUTSd"/>
    <property type="match status" value="1"/>
</dbReference>
<evidence type="ECO:0000256" key="7">
    <source>
        <dbReference type="HAMAP-Rule" id="MF_00092"/>
    </source>
</evidence>
<accession>A0A6V8LR64</accession>
<dbReference type="RefSeq" id="WP_173080227.1">
    <property type="nucleotide sequence ID" value="NZ_BLTE01000001.1"/>
</dbReference>
<dbReference type="Pfam" id="PF00488">
    <property type="entry name" value="MutS_V"/>
    <property type="match status" value="1"/>
</dbReference>
<keyword evidence="1 7" id="KW-0699">rRNA-binding</keyword>
<dbReference type="Gene3D" id="3.30.1370.110">
    <property type="match status" value="1"/>
</dbReference>
<dbReference type="PANTHER" id="PTHR48466:SF2">
    <property type="entry name" value="OS10G0509000 PROTEIN"/>
    <property type="match status" value="1"/>
</dbReference>
<dbReference type="SUPFAM" id="SSF48334">
    <property type="entry name" value="DNA repair protein MutS, domain III"/>
    <property type="match status" value="1"/>
</dbReference>
<dbReference type="InterPro" id="IPR002625">
    <property type="entry name" value="Smr_dom"/>
</dbReference>
<evidence type="ECO:0000313" key="11">
    <source>
        <dbReference type="EMBL" id="GFK92256.1"/>
    </source>
</evidence>
<dbReference type="InterPro" id="IPR036187">
    <property type="entry name" value="DNA_mismatch_repair_MutS_sf"/>
</dbReference>
<keyword evidence="2 7" id="KW-0547">Nucleotide-binding</keyword>
<keyword evidence="8" id="KW-0175">Coiled coil</keyword>
<keyword evidence="7" id="KW-0540">Nuclease</keyword>
<comment type="caution">
    <text evidence="7">Lacks conserved residue(s) required for the propagation of feature annotation.</text>
</comment>
<dbReference type="Pfam" id="PF01713">
    <property type="entry name" value="Smr"/>
    <property type="match status" value="1"/>
</dbReference>
<dbReference type="InterPro" id="IPR045076">
    <property type="entry name" value="MutS"/>
</dbReference>
<dbReference type="InterPro" id="IPR007696">
    <property type="entry name" value="DNA_mismatch_repair_MutS_core"/>
</dbReference>
<evidence type="ECO:0000256" key="5">
    <source>
        <dbReference type="ARBA" id="ARBA00022884"/>
    </source>
</evidence>
<evidence type="ECO:0000256" key="9">
    <source>
        <dbReference type="SAM" id="MobiDB-lite"/>
    </source>
</evidence>
<dbReference type="EMBL" id="BLTE01000001">
    <property type="protein sequence ID" value="GFK92256.1"/>
    <property type="molecule type" value="Genomic_DNA"/>
</dbReference>
<feature type="region of interest" description="Disordered" evidence="9">
    <location>
        <begin position="675"/>
        <end position="706"/>
    </location>
</feature>
<keyword evidence="4 7" id="KW-0067">ATP-binding</keyword>
<dbReference type="InterPro" id="IPR005747">
    <property type="entry name" value="MutS2"/>
</dbReference>
<evidence type="ECO:0000259" key="10">
    <source>
        <dbReference type="PROSITE" id="PS50828"/>
    </source>
</evidence>
<gene>
    <name evidence="7 11" type="primary">mutS2</name>
    <name evidence="7" type="synonym">rqcU</name>
    <name evidence="11" type="ORF">NNJEOMEG_00078</name>
</gene>
<comment type="caution">
    <text evidence="11">The sequence shown here is derived from an EMBL/GenBank/DDBJ whole genome shotgun (WGS) entry which is preliminary data.</text>
</comment>
<keyword evidence="3 7" id="KW-0378">Hydrolase</keyword>
<keyword evidence="7 11" id="KW-0255">Endonuclease</keyword>
<dbReference type="PANTHER" id="PTHR48466">
    <property type="entry name" value="OS10G0509000 PROTEIN-RELATED"/>
    <property type="match status" value="1"/>
</dbReference>
<dbReference type="GO" id="GO:0072344">
    <property type="term" value="P:rescue of stalled ribosome"/>
    <property type="evidence" value="ECO:0007669"/>
    <property type="project" value="UniProtKB-UniRule"/>
</dbReference>
<dbReference type="SMART" id="SM00534">
    <property type="entry name" value="MUTSac"/>
    <property type="match status" value="1"/>
</dbReference>
<dbReference type="SMART" id="SM00463">
    <property type="entry name" value="SMR"/>
    <property type="match status" value="1"/>
</dbReference>
<protein>
    <recommendedName>
        <fullName evidence="7">Endonuclease MutS2</fullName>
        <ecNumber evidence="7">3.1.-.-</ecNumber>
    </recommendedName>
    <alternativeName>
        <fullName evidence="7">Ribosome-associated protein quality control-upstream factor</fullName>
        <shortName evidence="7">RQC-upstream factor</shortName>
        <shortName evidence="7">RqcU</shortName>
        <ecNumber evidence="7">3.6.4.-</ecNumber>
    </alternativeName>
</protein>
<evidence type="ECO:0000256" key="8">
    <source>
        <dbReference type="SAM" id="Coils"/>
    </source>
</evidence>
<evidence type="ECO:0000256" key="3">
    <source>
        <dbReference type="ARBA" id="ARBA00022801"/>
    </source>
</evidence>
<dbReference type="GO" id="GO:0140664">
    <property type="term" value="F:ATP-dependent DNA damage sensor activity"/>
    <property type="evidence" value="ECO:0007669"/>
    <property type="project" value="InterPro"/>
</dbReference>
<dbReference type="NCBIfam" id="TIGR01069">
    <property type="entry name" value="mutS2"/>
    <property type="match status" value="1"/>
</dbReference>
<keyword evidence="5 7" id="KW-0694">RNA-binding</keyword>
<dbReference type="EC" id="3.1.-.-" evidence="7"/>
<dbReference type="GO" id="GO:0005524">
    <property type="term" value="F:ATP binding"/>
    <property type="evidence" value="ECO:0007669"/>
    <property type="project" value="UniProtKB-UniRule"/>
</dbReference>
<dbReference type="AlphaFoldDB" id="A0A6V8LR64"/>
<comment type="function">
    <text evidence="7">Acts as a ribosome collision sensor, splitting the ribosome into its 2 subunits. Detects stalled/collided 70S ribosomes which it binds and splits by an ATP-hydrolysis driven conformational change. Acts upstream of the ribosome quality control system (RQC), a ribosome-associated complex that mediates the extraction of incompletely synthesized nascent chains from stalled ribosomes and their subsequent degradation. Probably generates substrates for RQC.</text>
</comment>
<feature type="coiled-coil region" evidence="8">
    <location>
        <begin position="525"/>
        <end position="559"/>
    </location>
</feature>
<dbReference type="GO" id="GO:0030983">
    <property type="term" value="F:mismatched DNA binding"/>
    <property type="evidence" value="ECO:0007669"/>
    <property type="project" value="InterPro"/>
</dbReference>
<comment type="similarity">
    <text evidence="7">Belongs to the DNA mismatch repair MutS family. MutS2 subfamily.</text>
</comment>
<keyword evidence="12" id="KW-1185">Reference proteome</keyword>
<dbReference type="Gene3D" id="3.40.50.300">
    <property type="entry name" value="P-loop containing nucleotide triphosphate hydrolases"/>
    <property type="match status" value="1"/>
</dbReference>
<feature type="domain" description="Smr" evidence="10">
    <location>
        <begin position="710"/>
        <end position="785"/>
    </location>
</feature>